<dbReference type="SUPFAM" id="SSF53901">
    <property type="entry name" value="Thiolase-like"/>
    <property type="match status" value="1"/>
</dbReference>
<dbReference type="GO" id="GO:0016746">
    <property type="term" value="F:acyltransferase activity"/>
    <property type="evidence" value="ECO:0007669"/>
    <property type="project" value="InterPro"/>
</dbReference>
<dbReference type="Pfam" id="PF19364">
    <property type="entry name" value="DUF5940"/>
    <property type="match status" value="1"/>
</dbReference>
<evidence type="ECO:0000313" key="3">
    <source>
        <dbReference type="Proteomes" id="UP000002366"/>
    </source>
</evidence>
<dbReference type="AlphaFoldDB" id="D5EG27"/>
<organism evidence="2 3">
    <name type="scientific">Aminobacterium colombiense (strain DSM 12261 / ALA-1)</name>
    <dbReference type="NCBI Taxonomy" id="572547"/>
    <lineage>
        <taxon>Bacteria</taxon>
        <taxon>Thermotogati</taxon>
        <taxon>Synergistota</taxon>
        <taxon>Synergistia</taxon>
        <taxon>Synergistales</taxon>
        <taxon>Aminobacteriaceae</taxon>
        <taxon>Aminobacterium</taxon>
    </lineage>
</organism>
<evidence type="ECO:0000259" key="1">
    <source>
        <dbReference type="Pfam" id="PF19364"/>
    </source>
</evidence>
<reference evidence="2 3" key="1">
    <citation type="journal article" date="2010" name="Stand. Genomic Sci.">
        <title>Complete genome sequence of Aminobacterium colombiense type strain (ALA-1).</title>
        <authorList>
            <person name="Chertkov O."/>
            <person name="Sikorski J."/>
            <person name="Brambilla E."/>
            <person name="Lapidus A."/>
            <person name="Copeland A."/>
            <person name="Glavina Del Rio T."/>
            <person name="Nolan M."/>
            <person name="Lucas S."/>
            <person name="Tice H."/>
            <person name="Cheng J.F."/>
            <person name="Han C."/>
            <person name="Detter J.C."/>
            <person name="Bruce D."/>
            <person name="Tapia R."/>
            <person name="Goodwin L."/>
            <person name="Pitluck S."/>
            <person name="Liolios K."/>
            <person name="Ivanova N."/>
            <person name="Mavromatis K."/>
            <person name="Ovchinnikova G."/>
            <person name="Pati A."/>
            <person name="Chen A."/>
            <person name="Palaniappan K."/>
            <person name="Land M."/>
            <person name="Hauser L."/>
            <person name="Chang Y.J."/>
            <person name="Jeffries C.D."/>
            <person name="Spring S."/>
            <person name="Rohde M."/>
            <person name="Goker M."/>
            <person name="Bristow J."/>
            <person name="Eisen J.A."/>
            <person name="Markowitz V."/>
            <person name="Hugenholtz P."/>
            <person name="Kyrpides N.C."/>
            <person name="Klenk H.P."/>
        </authorList>
    </citation>
    <scope>NUCLEOTIDE SEQUENCE [LARGE SCALE GENOMIC DNA]</scope>
    <source>
        <strain evidence="3">DSM 12261 / ALA-1</strain>
    </source>
</reference>
<dbReference type="STRING" id="572547.Amico_1392"/>
<protein>
    <submittedName>
        <fullName evidence="2">Betaine reductase</fullName>
    </submittedName>
</protein>
<dbReference type="InterPro" id="IPR045984">
    <property type="entry name" value="DUF5940"/>
</dbReference>
<dbReference type="RefSeq" id="WP_013048772.1">
    <property type="nucleotide sequence ID" value="NC_014011.1"/>
</dbReference>
<feature type="domain" description="DUF5940" evidence="1">
    <location>
        <begin position="348"/>
        <end position="508"/>
    </location>
</feature>
<dbReference type="HOGENOM" id="CLU_027957_0_0_0"/>
<dbReference type="EMBL" id="CP001997">
    <property type="protein sequence ID" value="ADE57509.1"/>
    <property type="molecule type" value="Genomic_DNA"/>
</dbReference>
<sequence length="509" mass="54450">MSSVGIKGYAYCLNHAPELGLHYGNTPYVERHHHKGESEFLKALPNHMQSFEDARDFAPNQAYIGGITLEEFEAKQQPWIENRLTGSSRYGKFGEIMPEDEFLGLIDICDVFDIIWLEKDFAASVKEKLAQDPVINEHVLARLETGHDLSEIENEVEKHSALPLYFNNKVVGCARSGHEVDECLFPYVLLENIACKAGGVLSLLHLLKNTGVAPEDIDFVIECSEEAAGDMNQRGGGNFAKAIAEIAGCANASGCDVRGFCAGPVNAMLTAASQVASGLRKNCVVVAGGAIPKLYMNGRDHVKKDMPALEDCLGNFAVLLVPDDGTNPVMRLDAVGKHSVGSGASPQAVTSALVYEPLQQLGISFADVDKYAAELHIPEITLPAGAGDVPLASIKMIAALAVMKKAIEKADMMDFVKERGLKGYAHTQGHIPSGVPFVGPACEAIKAGTMKRAMIIGKGSLFLARLTNLADGASFFIEPSSGGAGAAVSKEDVKALILEVLSEITEKLQ</sequence>
<name>D5EG27_AMICL</name>
<dbReference type="OrthoDB" id="9762068at2"/>
<dbReference type="eggNOG" id="COG0332">
    <property type="taxonomic scope" value="Bacteria"/>
</dbReference>
<evidence type="ECO:0000313" key="2">
    <source>
        <dbReference type="EMBL" id="ADE57509.1"/>
    </source>
</evidence>
<proteinExistence type="predicted"/>
<dbReference type="KEGG" id="aco:Amico_1392"/>
<accession>D5EG27</accession>
<dbReference type="Gene3D" id="3.40.47.10">
    <property type="match status" value="1"/>
</dbReference>
<dbReference type="NCBIfam" id="NF040746">
    <property type="entry name" value="reduct_C_beta"/>
    <property type="match status" value="1"/>
</dbReference>
<dbReference type="InterPro" id="IPR016039">
    <property type="entry name" value="Thiolase-like"/>
</dbReference>
<gene>
    <name evidence="2" type="ordered locus">Amico_1392</name>
</gene>
<dbReference type="Proteomes" id="UP000002366">
    <property type="component" value="Chromosome"/>
</dbReference>
<keyword evidence="3" id="KW-1185">Reference proteome</keyword>